<dbReference type="Proteomes" id="UP000051586">
    <property type="component" value="Unassembled WGS sequence"/>
</dbReference>
<dbReference type="PANTHER" id="PTHR39201:SF1">
    <property type="entry name" value="FLAVODOXIN-LIKE DOMAIN-CONTAINING PROTEIN"/>
    <property type="match status" value="1"/>
</dbReference>
<evidence type="ECO:0000259" key="1">
    <source>
        <dbReference type="PROSITE" id="PS50902"/>
    </source>
</evidence>
<dbReference type="SUPFAM" id="SSF52218">
    <property type="entry name" value="Flavoproteins"/>
    <property type="match status" value="1"/>
</dbReference>
<dbReference type="InterPro" id="IPR029039">
    <property type="entry name" value="Flavoprotein-like_sf"/>
</dbReference>
<name>A0A0R2CUT6_9LACO</name>
<dbReference type="AlphaFoldDB" id="A0A0R2CUT6"/>
<organism evidence="2 3">
    <name type="scientific">Fructilactobacillus florum DSM 22689 = JCM 16035</name>
    <dbReference type="NCBI Taxonomy" id="1423745"/>
    <lineage>
        <taxon>Bacteria</taxon>
        <taxon>Bacillati</taxon>
        <taxon>Bacillota</taxon>
        <taxon>Bacilli</taxon>
        <taxon>Lactobacillales</taxon>
        <taxon>Lactobacillaceae</taxon>
        <taxon>Fructilactobacillus</taxon>
    </lineage>
</organism>
<dbReference type="GO" id="GO:0016651">
    <property type="term" value="F:oxidoreductase activity, acting on NAD(P)H"/>
    <property type="evidence" value="ECO:0007669"/>
    <property type="project" value="UniProtKB-ARBA"/>
</dbReference>
<proteinExistence type="predicted"/>
<evidence type="ECO:0000313" key="2">
    <source>
        <dbReference type="EMBL" id="KRM91881.1"/>
    </source>
</evidence>
<sequence length="173" mass="19384">MENEKALITYYTRTENTKTVAELICNDVNGTLFPIETVTPQPNNYQTQVSQNSEEQEQNFLPNLKNKVNDFDSYKYVFIGTPTWNMALPQAVKSFLKQYDFTNKVIIPFNTNGGFGTGTTFSQIKDAATGATMLKGLSVKGGQETNGIFLAIKGKEKEQVKDEVKTWLSQIGF</sequence>
<dbReference type="RefSeq" id="WP_054690947.1">
    <property type="nucleotide sequence ID" value="NZ_AYZI01000003.1"/>
</dbReference>
<dbReference type="Pfam" id="PF12682">
    <property type="entry name" value="Flavodoxin_4"/>
    <property type="match status" value="1"/>
</dbReference>
<dbReference type="PROSITE" id="PS50902">
    <property type="entry name" value="FLAVODOXIN_LIKE"/>
    <property type="match status" value="1"/>
</dbReference>
<evidence type="ECO:0000313" key="3">
    <source>
        <dbReference type="Proteomes" id="UP000051586"/>
    </source>
</evidence>
<dbReference type="Gene3D" id="3.40.50.360">
    <property type="match status" value="1"/>
</dbReference>
<accession>A0A0R2CUT6</accession>
<dbReference type="PANTHER" id="PTHR39201">
    <property type="entry name" value="EXPORTED PROTEIN-RELATED"/>
    <property type="match status" value="1"/>
</dbReference>
<dbReference type="InterPro" id="IPR008254">
    <property type="entry name" value="Flavodoxin/NO_synth"/>
</dbReference>
<feature type="domain" description="Flavodoxin-like" evidence="1">
    <location>
        <begin position="6"/>
        <end position="172"/>
    </location>
</feature>
<dbReference type="GO" id="GO:0010181">
    <property type="term" value="F:FMN binding"/>
    <property type="evidence" value="ECO:0007669"/>
    <property type="project" value="InterPro"/>
</dbReference>
<gene>
    <name evidence="2" type="ORF">FC87_GL000706</name>
</gene>
<protein>
    <submittedName>
        <fullName evidence="2">Flavodoxin</fullName>
    </submittedName>
</protein>
<reference evidence="2 3" key="1">
    <citation type="journal article" date="2015" name="Genome Announc.">
        <title>Expanding the biotechnology potential of lactobacilli through comparative genomics of 213 strains and associated genera.</title>
        <authorList>
            <person name="Sun Z."/>
            <person name="Harris H.M."/>
            <person name="McCann A."/>
            <person name="Guo C."/>
            <person name="Argimon S."/>
            <person name="Zhang W."/>
            <person name="Yang X."/>
            <person name="Jeffery I.B."/>
            <person name="Cooney J.C."/>
            <person name="Kagawa T.F."/>
            <person name="Liu W."/>
            <person name="Song Y."/>
            <person name="Salvetti E."/>
            <person name="Wrobel A."/>
            <person name="Rasinkangas P."/>
            <person name="Parkhill J."/>
            <person name="Rea M.C."/>
            <person name="O'Sullivan O."/>
            <person name="Ritari J."/>
            <person name="Douillard F.P."/>
            <person name="Paul Ross R."/>
            <person name="Yang R."/>
            <person name="Briner A.E."/>
            <person name="Felis G.E."/>
            <person name="de Vos W.M."/>
            <person name="Barrangou R."/>
            <person name="Klaenhammer T.R."/>
            <person name="Caufield P.W."/>
            <person name="Cui Y."/>
            <person name="Zhang H."/>
            <person name="O'Toole P.W."/>
        </authorList>
    </citation>
    <scope>NUCLEOTIDE SEQUENCE [LARGE SCALE GENOMIC DNA]</scope>
    <source>
        <strain evidence="2 3">DSM 22689</strain>
    </source>
</reference>
<dbReference type="STRING" id="1423745.GCA_001311215_01790"/>
<dbReference type="EMBL" id="AYZI01000003">
    <property type="protein sequence ID" value="KRM91881.1"/>
    <property type="molecule type" value="Genomic_DNA"/>
</dbReference>
<dbReference type="PATRIC" id="fig|1423745.4.peg.747"/>
<comment type="caution">
    <text evidence="2">The sequence shown here is derived from an EMBL/GenBank/DDBJ whole genome shotgun (WGS) entry which is preliminary data.</text>
</comment>